<dbReference type="EMBL" id="JBAHYK010001878">
    <property type="protein sequence ID" value="KAL0566503.1"/>
    <property type="molecule type" value="Genomic_DNA"/>
</dbReference>
<evidence type="ECO:0000313" key="2">
    <source>
        <dbReference type="EMBL" id="KAL0566503.1"/>
    </source>
</evidence>
<reference evidence="2 3" key="1">
    <citation type="submission" date="2024-02" db="EMBL/GenBank/DDBJ databases">
        <title>A draft genome for the cacao thread blight pathogen Marasmius crinis-equi.</title>
        <authorList>
            <person name="Cohen S.P."/>
            <person name="Baruah I.K."/>
            <person name="Amoako-Attah I."/>
            <person name="Bukari Y."/>
            <person name="Meinhardt L.W."/>
            <person name="Bailey B.A."/>
        </authorList>
    </citation>
    <scope>NUCLEOTIDE SEQUENCE [LARGE SCALE GENOMIC DNA]</scope>
    <source>
        <strain evidence="2 3">GH-76</strain>
    </source>
</reference>
<dbReference type="Pfam" id="PF00107">
    <property type="entry name" value="ADH_zinc_N"/>
    <property type="match status" value="1"/>
</dbReference>
<evidence type="ECO:0000313" key="3">
    <source>
        <dbReference type="Proteomes" id="UP001465976"/>
    </source>
</evidence>
<name>A0ABR3EUC7_9AGAR</name>
<keyword evidence="3" id="KW-1185">Reference proteome</keyword>
<organism evidence="2 3">
    <name type="scientific">Marasmius crinis-equi</name>
    <dbReference type="NCBI Taxonomy" id="585013"/>
    <lineage>
        <taxon>Eukaryota</taxon>
        <taxon>Fungi</taxon>
        <taxon>Dikarya</taxon>
        <taxon>Basidiomycota</taxon>
        <taxon>Agaricomycotina</taxon>
        <taxon>Agaricomycetes</taxon>
        <taxon>Agaricomycetidae</taxon>
        <taxon>Agaricales</taxon>
        <taxon>Marasmiineae</taxon>
        <taxon>Marasmiaceae</taxon>
        <taxon>Marasmius</taxon>
    </lineage>
</organism>
<comment type="caution">
    <text evidence="2">The sequence shown here is derived from an EMBL/GenBank/DDBJ whole genome shotgun (WGS) entry which is preliminary data.</text>
</comment>
<dbReference type="InterPro" id="IPR013149">
    <property type="entry name" value="ADH-like_C"/>
</dbReference>
<evidence type="ECO:0000259" key="1">
    <source>
        <dbReference type="Pfam" id="PF00107"/>
    </source>
</evidence>
<dbReference type="PANTHER" id="PTHR45348:SF2">
    <property type="entry name" value="ZINC-TYPE ALCOHOL DEHYDROGENASE-LIKE PROTEIN C2E1P3.01"/>
    <property type="match status" value="1"/>
</dbReference>
<dbReference type="SUPFAM" id="SSF51735">
    <property type="entry name" value="NAD(P)-binding Rossmann-fold domains"/>
    <property type="match status" value="1"/>
</dbReference>
<proteinExistence type="predicted"/>
<dbReference type="Proteomes" id="UP001465976">
    <property type="component" value="Unassembled WGS sequence"/>
</dbReference>
<dbReference type="PANTHER" id="PTHR45348">
    <property type="entry name" value="HYPOTHETICAL OXIDOREDUCTASE (EUROFUNG)"/>
    <property type="match status" value="1"/>
</dbReference>
<gene>
    <name evidence="2" type="ORF">V5O48_015507</name>
</gene>
<feature type="domain" description="Alcohol dehydrogenase-like C-terminal" evidence="1">
    <location>
        <begin position="71"/>
        <end position="159"/>
    </location>
</feature>
<protein>
    <recommendedName>
        <fullName evidence="1">Alcohol dehydrogenase-like C-terminal domain-containing protein</fullName>
    </recommendedName>
</protein>
<dbReference type="InterPro" id="IPR036291">
    <property type="entry name" value="NAD(P)-bd_dom_sf"/>
</dbReference>
<dbReference type="Gene3D" id="3.40.50.720">
    <property type="entry name" value="NAD(P)-binding Rossmann-like Domain"/>
    <property type="match status" value="1"/>
</dbReference>
<dbReference type="InterPro" id="IPR047122">
    <property type="entry name" value="Trans-enoyl_RdTase-like"/>
</dbReference>
<sequence>MVQFTKSPAEIAAKIPEFISYSQAASVPLGLTTAAAGLFWTKGGAGLNPTLDKSVQFTGQPAVVIGGASSVGQYAIQVLRFAGFSPIIAYASARHTDVLKNLGATHIIDRESVAINNLPAEVKKITDKPVRVVYDAISLPDTQEASYATLAEGGNLIVVLEPKVKAPVEEKRIHQIMGNVHPEYNRSFGRVLYANLTKYLDEETFVPNRVEELPDGLAGIPDGLERLKNDKVSGTKLIALPHKTL</sequence>
<accession>A0ABR3EUC7</accession>